<dbReference type="GO" id="GO:0042802">
    <property type="term" value="F:identical protein binding"/>
    <property type="evidence" value="ECO:0007669"/>
    <property type="project" value="TreeGrafter"/>
</dbReference>
<evidence type="ECO:0000256" key="1">
    <source>
        <dbReference type="ARBA" id="ARBA00022801"/>
    </source>
</evidence>
<dbReference type="GO" id="GO:0019262">
    <property type="term" value="P:N-acetylneuraminate catabolic process"/>
    <property type="evidence" value="ECO:0007669"/>
    <property type="project" value="TreeGrafter"/>
</dbReference>
<comment type="caution">
    <text evidence="3">The sequence shown here is derived from an EMBL/GenBank/DDBJ whole genome shotgun (WGS) entry which is preliminary data.</text>
</comment>
<dbReference type="OrthoDB" id="9791139at2"/>
<dbReference type="GO" id="GO:0005829">
    <property type="term" value="C:cytosol"/>
    <property type="evidence" value="ECO:0007669"/>
    <property type="project" value="TreeGrafter"/>
</dbReference>
<gene>
    <name evidence="3" type="ORF">ESB04_07200</name>
</gene>
<dbReference type="Proteomes" id="UP000289455">
    <property type="component" value="Unassembled WGS sequence"/>
</dbReference>
<dbReference type="PANTHER" id="PTHR11280:SF5">
    <property type="entry name" value="GLUCOSAMINE-6-PHOSPHATE ISOMERASE"/>
    <property type="match status" value="1"/>
</dbReference>
<dbReference type="Gene3D" id="3.40.50.1360">
    <property type="match status" value="1"/>
</dbReference>
<keyword evidence="1" id="KW-0378">Hydrolase</keyword>
<dbReference type="InterPro" id="IPR037171">
    <property type="entry name" value="NagB/RpiA_transferase-like"/>
</dbReference>
<keyword evidence="4" id="KW-1185">Reference proteome</keyword>
<feature type="domain" description="Glucosamine/galactosamine-6-phosphate isomerase" evidence="2">
    <location>
        <begin position="15"/>
        <end position="221"/>
    </location>
</feature>
<sequence length="236" mass="26172">MKIIPVKNYADLSAKASASIIQSVKEKPNLLFCAATGGSPTGMYAQMQSAHAENPSLFSSMRVIKMDEWGIIPLSHPDSCESYLQKHLLGPLEISTDRYFTYDTQVADYPSECQRVQNYIEQAGPMDVCILGLGKNGHIAFNEPAAYLQAPFHKALLAESTIQHDPALSQGPEPAFGFCVGMEGIMQSRKIIFLITGKGKKEAYQRIMEKKILTDCPASFLWMHPNVECYVDEEAM</sequence>
<dbReference type="InterPro" id="IPR004547">
    <property type="entry name" value="Glucosamine6P_isomerase"/>
</dbReference>
<protein>
    <submittedName>
        <fullName evidence="3">Glucosamine-6-phosphate deaminase</fullName>
    </submittedName>
</protein>
<dbReference type="GO" id="GO:0005975">
    <property type="term" value="P:carbohydrate metabolic process"/>
    <property type="evidence" value="ECO:0007669"/>
    <property type="project" value="InterPro"/>
</dbReference>
<dbReference type="InterPro" id="IPR006148">
    <property type="entry name" value="Glc/Gal-6P_isomerase"/>
</dbReference>
<organism evidence="3 4">
    <name type="scientific">Aquirufa rosea</name>
    <dbReference type="NCBI Taxonomy" id="2509241"/>
    <lineage>
        <taxon>Bacteria</taxon>
        <taxon>Pseudomonadati</taxon>
        <taxon>Bacteroidota</taxon>
        <taxon>Cytophagia</taxon>
        <taxon>Cytophagales</taxon>
        <taxon>Flectobacillaceae</taxon>
        <taxon>Aquirufa</taxon>
    </lineage>
</organism>
<proteinExistence type="predicted"/>
<dbReference type="SUPFAM" id="SSF100950">
    <property type="entry name" value="NagB/RpiA/CoA transferase-like"/>
    <property type="match status" value="1"/>
</dbReference>
<evidence type="ECO:0000313" key="3">
    <source>
        <dbReference type="EMBL" id="RXK48980.1"/>
    </source>
</evidence>
<dbReference type="PANTHER" id="PTHR11280">
    <property type="entry name" value="GLUCOSAMINE-6-PHOSPHATE ISOMERASE"/>
    <property type="match status" value="1"/>
</dbReference>
<accession>A0A4Q1BZJ1</accession>
<dbReference type="GO" id="GO:0006046">
    <property type="term" value="P:N-acetylglucosamine catabolic process"/>
    <property type="evidence" value="ECO:0007669"/>
    <property type="project" value="TreeGrafter"/>
</dbReference>
<dbReference type="EMBL" id="SDHY01000004">
    <property type="protein sequence ID" value="RXK48980.1"/>
    <property type="molecule type" value="Genomic_DNA"/>
</dbReference>
<dbReference type="AlphaFoldDB" id="A0A4Q1BZJ1"/>
<dbReference type="GO" id="GO:0006043">
    <property type="term" value="P:glucosamine catabolic process"/>
    <property type="evidence" value="ECO:0007669"/>
    <property type="project" value="TreeGrafter"/>
</dbReference>
<reference evidence="3 4" key="1">
    <citation type="submission" date="2019-01" db="EMBL/GenBank/DDBJ databases">
        <title>Cytophagaceae bacterium strain CAR-16.</title>
        <authorList>
            <person name="Chen W.-M."/>
        </authorList>
    </citation>
    <scope>NUCLEOTIDE SEQUENCE [LARGE SCALE GENOMIC DNA]</scope>
    <source>
        <strain evidence="3 4">CAR-16</strain>
    </source>
</reference>
<name>A0A4Q1BZJ1_9BACT</name>
<evidence type="ECO:0000313" key="4">
    <source>
        <dbReference type="Proteomes" id="UP000289455"/>
    </source>
</evidence>
<dbReference type="Pfam" id="PF01182">
    <property type="entry name" value="Glucosamine_iso"/>
    <property type="match status" value="1"/>
</dbReference>
<dbReference type="GO" id="GO:0004342">
    <property type="term" value="F:glucosamine-6-phosphate deaminase activity"/>
    <property type="evidence" value="ECO:0007669"/>
    <property type="project" value="InterPro"/>
</dbReference>
<evidence type="ECO:0000259" key="2">
    <source>
        <dbReference type="Pfam" id="PF01182"/>
    </source>
</evidence>